<feature type="chain" id="PRO_5011636678" evidence="1">
    <location>
        <begin position="36"/>
        <end position="239"/>
    </location>
</feature>
<keyword evidence="1" id="KW-0732">Signal</keyword>
<evidence type="ECO:0000313" key="2">
    <source>
        <dbReference type="EMBL" id="SFU73309.1"/>
    </source>
</evidence>
<organism evidence="2 3">
    <name type="scientific">Pseudoduganella namucuonensis</name>
    <dbReference type="NCBI Taxonomy" id="1035707"/>
    <lineage>
        <taxon>Bacteria</taxon>
        <taxon>Pseudomonadati</taxon>
        <taxon>Pseudomonadota</taxon>
        <taxon>Betaproteobacteria</taxon>
        <taxon>Burkholderiales</taxon>
        <taxon>Oxalobacteraceae</taxon>
        <taxon>Telluria group</taxon>
        <taxon>Pseudoduganella</taxon>
    </lineage>
</organism>
<dbReference type="RefSeq" id="WP_093555568.1">
    <property type="nucleotide sequence ID" value="NZ_FPBO01000008.1"/>
</dbReference>
<dbReference type="Proteomes" id="UP000199391">
    <property type="component" value="Unassembled WGS sequence"/>
</dbReference>
<sequence length="239" mass="24443">MKVTARFAPATPLAGSGRALLLVLALAAAAGLADASAAGQAGQAGQSGQAAQAGQAAHAAQIGQAGQAGKLALAEKPRVTREARFDSWGLTCAVSKNEAGQPEERCMISQLVYTNPQKARVVLGVSVDYGDSSKVPTMRARFSPAAVQKAGIGVKIDAQPEMRLAISDCNEQRCEAVGRLSPEVLKLWRNGKMAQLAFLQQGGKQMLLPVSLTGFGNALTALGHYPAGGAKAGGPVAAK</sequence>
<dbReference type="OrthoDB" id="8757490at2"/>
<dbReference type="STRING" id="1035707.SAMN05216552_100894"/>
<proteinExistence type="predicted"/>
<evidence type="ECO:0000256" key="1">
    <source>
        <dbReference type="SAM" id="SignalP"/>
    </source>
</evidence>
<reference evidence="3" key="1">
    <citation type="submission" date="2016-10" db="EMBL/GenBank/DDBJ databases">
        <authorList>
            <person name="Varghese N."/>
            <person name="Submissions S."/>
        </authorList>
    </citation>
    <scope>NUCLEOTIDE SEQUENCE [LARGE SCALE GENOMIC DNA]</scope>
    <source>
        <strain evidence="3">CGMCC 1.11014</strain>
    </source>
</reference>
<dbReference type="InterPro" id="IPR038696">
    <property type="entry name" value="IalB_sf"/>
</dbReference>
<protein>
    <submittedName>
        <fullName evidence="2">Invasion protein IalB, involved in pathogenesis</fullName>
    </submittedName>
</protein>
<accession>A0A1I7IK73</accession>
<dbReference type="Gene3D" id="2.60.40.1880">
    <property type="entry name" value="Invasion associated locus B (IalB) protein"/>
    <property type="match status" value="1"/>
</dbReference>
<evidence type="ECO:0000313" key="3">
    <source>
        <dbReference type="Proteomes" id="UP000199391"/>
    </source>
</evidence>
<feature type="signal peptide" evidence="1">
    <location>
        <begin position="1"/>
        <end position="35"/>
    </location>
</feature>
<dbReference type="InterPro" id="IPR010642">
    <property type="entry name" value="Invasion_prot_B"/>
</dbReference>
<name>A0A1I7IK73_9BURK</name>
<gene>
    <name evidence="2" type="ORF">SAMN05216552_100894</name>
</gene>
<dbReference type="EMBL" id="FPBO01000008">
    <property type="protein sequence ID" value="SFU73309.1"/>
    <property type="molecule type" value="Genomic_DNA"/>
</dbReference>
<dbReference type="AlphaFoldDB" id="A0A1I7IK73"/>
<dbReference type="Pfam" id="PF06776">
    <property type="entry name" value="IalB"/>
    <property type="match status" value="1"/>
</dbReference>
<keyword evidence="3" id="KW-1185">Reference proteome</keyword>